<reference evidence="1" key="1">
    <citation type="submission" date="2021-01" db="EMBL/GenBank/DDBJ databases">
        <authorList>
            <person name="Corre E."/>
            <person name="Pelletier E."/>
            <person name="Niang G."/>
            <person name="Scheremetjew M."/>
            <person name="Finn R."/>
            <person name="Kale V."/>
            <person name="Holt S."/>
            <person name="Cochrane G."/>
            <person name="Meng A."/>
            <person name="Brown T."/>
            <person name="Cohen L."/>
        </authorList>
    </citation>
    <scope>NUCLEOTIDE SEQUENCE</scope>
    <source>
        <strain evidence="1">UIO037</strain>
    </source>
</reference>
<name>A0A7S4M3Y3_9EUKA</name>
<proteinExistence type="predicted"/>
<sequence length="92" mass="10789">MRGISLKFLRSTRTSKRFRAVLKIQRAYRTHRARRLRREQRKVGAMKSARKRLAGGLAACYVSEAHQQMMQELARYSQQKRLLEQGELVADV</sequence>
<dbReference type="EMBL" id="HBKO01008639">
    <property type="protein sequence ID" value="CAE2198725.1"/>
    <property type="molecule type" value="Transcribed_RNA"/>
</dbReference>
<protein>
    <submittedName>
        <fullName evidence="1">Uncharacterized protein</fullName>
    </submittedName>
</protein>
<gene>
    <name evidence="1" type="ORF">CPOL0286_LOCUS4007</name>
</gene>
<organism evidence="1">
    <name type="scientific">Prymnesium polylepis</name>
    <dbReference type="NCBI Taxonomy" id="72548"/>
    <lineage>
        <taxon>Eukaryota</taxon>
        <taxon>Haptista</taxon>
        <taxon>Haptophyta</taxon>
        <taxon>Prymnesiophyceae</taxon>
        <taxon>Prymnesiales</taxon>
        <taxon>Prymnesiaceae</taxon>
        <taxon>Prymnesium</taxon>
    </lineage>
</organism>
<dbReference type="AlphaFoldDB" id="A0A7S4M3Y3"/>
<dbReference type="PROSITE" id="PS50096">
    <property type="entry name" value="IQ"/>
    <property type="match status" value="1"/>
</dbReference>
<accession>A0A7S4M3Y3</accession>
<evidence type="ECO:0000313" key="1">
    <source>
        <dbReference type="EMBL" id="CAE2198725.1"/>
    </source>
</evidence>